<dbReference type="EMBL" id="CCKQ01017415">
    <property type="protein sequence ID" value="CDW89291.1"/>
    <property type="molecule type" value="Genomic_DNA"/>
</dbReference>
<proteinExistence type="predicted"/>
<gene>
    <name evidence="1" type="primary">Contig18646.g19812</name>
    <name evidence="1" type="ORF">STYLEM_18423</name>
</gene>
<dbReference type="Proteomes" id="UP000039865">
    <property type="component" value="Unassembled WGS sequence"/>
</dbReference>
<accession>A0A078B4V7</accession>
<protein>
    <submittedName>
        <fullName evidence="1">Uncharacterized protein</fullName>
    </submittedName>
</protein>
<keyword evidence="2" id="KW-1185">Reference proteome</keyword>
<name>A0A078B4V7_STYLE</name>
<organism evidence="1 2">
    <name type="scientific">Stylonychia lemnae</name>
    <name type="common">Ciliate</name>
    <dbReference type="NCBI Taxonomy" id="5949"/>
    <lineage>
        <taxon>Eukaryota</taxon>
        <taxon>Sar</taxon>
        <taxon>Alveolata</taxon>
        <taxon>Ciliophora</taxon>
        <taxon>Intramacronucleata</taxon>
        <taxon>Spirotrichea</taxon>
        <taxon>Stichotrichia</taxon>
        <taxon>Sporadotrichida</taxon>
        <taxon>Oxytrichidae</taxon>
        <taxon>Stylonychinae</taxon>
        <taxon>Stylonychia</taxon>
    </lineage>
</organism>
<evidence type="ECO:0000313" key="1">
    <source>
        <dbReference type="EMBL" id="CDW89291.1"/>
    </source>
</evidence>
<evidence type="ECO:0000313" key="2">
    <source>
        <dbReference type="Proteomes" id="UP000039865"/>
    </source>
</evidence>
<dbReference type="InParanoid" id="A0A078B4V7"/>
<sequence length="175" mass="20253">MLVGLLCGIPHSSLNLFSEIDSKFRFAQQTKKTFFQVVDDLWQFQYSTYLLAQSSDRPQHKTSYRSLSNFNPNNSHGPFQPIFLVCFIKCLSKDSSVIDDHYLTRNSNQGRKKIIFNSFLSLVGSNVNIQTKKQSRKCAKENSVCLGFFSDSFNFLEIHFIKIINFTQLEVFYGF</sequence>
<reference evidence="1 2" key="1">
    <citation type="submission" date="2014-06" db="EMBL/GenBank/DDBJ databases">
        <authorList>
            <person name="Swart Estienne"/>
        </authorList>
    </citation>
    <scope>NUCLEOTIDE SEQUENCE [LARGE SCALE GENOMIC DNA]</scope>
    <source>
        <strain evidence="1 2">130c</strain>
    </source>
</reference>
<dbReference type="AlphaFoldDB" id="A0A078B4V7"/>